<name>A0A7N0RAL4_KALFE</name>
<dbReference type="Proteomes" id="UP000594263">
    <property type="component" value="Unplaced"/>
</dbReference>
<evidence type="ECO:0000256" key="1">
    <source>
        <dbReference type="SAM" id="Phobius"/>
    </source>
</evidence>
<keyword evidence="3" id="KW-1185">Reference proteome</keyword>
<feature type="transmembrane region" description="Helical" evidence="1">
    <location>
        <begin position="21"/>
        <end position="41"/>
    </location>
</feature>
<evidence type="ECO:0000313" key="3">
    <source>
        <dbReference type="Proteomes" id="UP000594263"/>
    </source>
</evidence>
<evidence type="ECO:0000313" key="2">
    <source>
        <dbReference type="EnsemblPlants" id="Kaladp0006s0080.1.v1.1"/>
    </source>
</evidence>
<sequence length="449" mass="49667">MDRKTSLQVHLVRNMAGCGRSGILTVILFLLSSSNMGIMLISSDAAEVSTTSDPSGLKTSVFLSPEIVMEPGSVANKFFDKADFPKGHIAVKDFSAEMVDESGASIPLHQLYVHHYLLIPCKQKKNYNTVISDLFTAGKQEKHHRLPECFTRAAKPGRCRYDNFLGGYGIGAELRRTPTRIPDPYGRVAGNPAEIMPGYEETWMLNVHVIDTRGVEDPVGCAECRCDLYNITDKITDDGRFYVGGYFCCEDEWRCRLIKNDDDQGAKWNHTRTSVYMKYTVKWVDWSPSVAPLRKYTLYVTDRCKVEYDVGPCKNNNAGEDDDDCTHTRRATVPVPKGGHVIYAAAHQHVGGMGMTLHKQDGRAICKSMPSYGRGTAPGDEAGYLVGMSACYPEPGSVAVSDGEMLTVESNYSSARLHTGVMGVFYILVADHPETTTTVQPTQHSLMME</sequence>
<dbReference type="Gramene" id="Kaladp0006s0080.1.v1.1">
    <property type="protein sequence ID" value="Kaladp0006s0080.1.v1.1"/>
    <property type="gene ID" value="Kaladp0006s0080.v1.1"/>
</dbReference>
<accession>A0A7N0RAL4</accession>
<organism evidence="2 3">
    <name type="scientific">Kalanchoe fedtschenkoi</name>
    <name type="common">Lavender scallops</name>
    <name type="synonym">South American air plant</name>
    <dbReference type="NCBI Taxonomy" id="63787"/>
    <lineage>
        <taxon>Eukaryota</taxon>
        <taxon>Viridiplantae</taxon>
        <taxon>Streptophyta</taxon>
        <taxon>Embryophyta</taxon>
        <taxon>Tracheophyta</taxon>
        <taxon>Spermatophyta</taxon>
        <taxon>Magnoliopsida</taxon>
        <taxon>eudicotyledons</taxon>
        <taxon>Gunneridae</taxon>
        <taxon>Pentapetalae</taxon>
        <taxon>Saxifragales</taxon>
        <taxon>Crassulaceae</taxon>
        <taxon>Kalanchoe</taxon>
    </lineage>
</organism>
<proteinExistence type="predicted"/>
<keyword evidence="1" id="KW-1133">Transmembrane helix</keyword>
<dbReference type="PANTHER" id="PTHR33390">
    <property type="entry name" value="STRESS UP-REGULATED NOD 19 PROTEIN"/>
    <property type="match status" value="1"/>
</dbReference>
<keyword evidence="1" id="KW-0812">Transmembrane</keyword>
<dbReference type="PANTHER" id="PTHR33390:SF9">
    <property type="entry name" value="STRESS UP-REGULATED NOD 19 PROTEIN"/>
    <property type="match status" value="1"/>
</dbReference>
<dbReference type="EnsemblPlants" id="Kaladp0006s0080.1.v1.1">
    <property type="protein sequence ID" value="Kaladp0006s0080.1.v1.1"/>
    <property type="gene ID" value="Kaladp0006s0080.v1.1"/>
</dbReference>
<keyword evidence="1" id="KW-0472">Membrane</keyword>
<dbReference type="Pfam" id="PF07712">
    <property type="entry name" value="SURNod19"/>
    <property type="match status" value="1"/>
</dbReference>
<reference evidence="2" key="1">
    <citation type="submission" date="2021-01" db="UniProtKB">
        <authorList>
            <consortium name="EnsemblPlants"/>
        </authorList>
    </citation>
    <scope>IDENTIFICATION</scope>
</reference>
<dbReference type="AlphaFoldDB" id="A0A7N0RAL4"/>
<dbReference type="InterPro" id="IPR011692">
    <property type="entry name" value="Stress_up-reg_Nod19"/>
</dbReference>
<dbReference type="OMA" id="GGYRCCE"/>
<protein>
    <submittedName>
        <fullName evidence="2">Uncharacterized protein</fullName>
    </submittedName>
</protein>